<dbReference type="OrthoDB" id="10071381at2759"/>
<comment type="similarity">
    <text evidence="4">Belongs to the adenylate kinase family.</text>
</comment>
<dbReference type="PANTHER" id="PTHR12585">
    <property type="entry name" value="SCC1 / RAD21 FAMILY MEMBER"/>
    <property type="match status" value="1"/>
</dbReference>
<dbReference type="CDD" id="cd21793">
    <property type="entry name" value="Rad21_Rec8_M_AtSYN1-like"/>
    <property type="match status" value="1"/>
</dbReference>
<dbReference type="Pfam" id="PF04825">
    <property type="entry name" value="Rad21_Rec8_N"/>
    <property type="match status" value="1"/>
</dbReference>
<keyword evidence="9" id="KW-0131">Cell cycle</keyword>
<dbReference type="FunFam" id="1.10.10.580:FF:000002">
    <property type="entry name" value="Sister chromatid cohesion 1 protein 4"/>
    <property type="match status" value="1"/>
</dbReference>
<evidence type="ECO:0000256" key="12">
    <source>
        <dbReference type="ARBA" id="ARBA00023242"/>
    </source>
</evidence>
<comment type="similarity">
    <text evidence="5">Belongs to the rad21 family.</text>
</comment>
<evidence type="ECO:0000256" key="8">
    <source>
        <dbReference type="ARBA" id="ARBA00022741"/>
    </source>
</evidence>
<dbReference type="Gene3D" id="3.40.50.300">
    <property type="entry name" value="P-loop containing nucleotide triphosphate hydrolases"/>
    <property type="match status" value="1"/>
</dbReference>
<dbReference type="GO" id="GO:0008278">
    <property type="term" value="C:cohesin complex"/>
    <property type="evidence" value="ECO:0007669"/>
    <property type="project" value="InterPro"/>
</dbReference>
<evidence type="ECO:0000256" key="11">
    <source>
        <dbReference type="ARBA" id="ARBA00022829"/>
    </source>
</evidence>
<comment type="caution">
    <text evidence="18">The sequence shown here is derived from an EMBL/GenBank/DDBJ whole genome shotgun (WGS) entry which is preliminary data.</text>
</comment>
<organism evidence="18 19">
    <name type="scientific">Protea cynaroides</name>
    <dbReference type="NCBI Taxonomy" id="273540"/>
    <lineage>
        <taxon>Eukaryota</taxon>
        <taxon>Viridiplantae</taxon>
        <taxon>Streptophyta</taxon>
        <taxon>Embryophyta</taxon>
        <taxon>Tracheophyta</taxon>
        <taxon>Spermatophyta</taxon>
        <taxon>Magnoliopsida</taxon>
        <taxon>Proteales</taxon>
        <taxon>Proteaceae</taxon>
        <taxon>Protea</taxon>
    </lineage>
</organism>
<name>A0A9Q0HBE2_9MAGN</name>
<evidence type="ECO:0000313" key="18">
    <source>
        <dbReference type="EMBL" id="KAJ4960639.1"/>
    </source>
</evidence>
<dbReference type="InterPro" id="IPR006259">
    <property type="entry name" value="Adenyl_kin_sub"/>
</dbReference>
<dbReference type="GO" id="GO:0005524">
    <property type="term" value="F:ATP binding"/>
    <property type="evidence" value="ECO:0007669"/>
    <property type="project" value="InterPro"/>
</dbReference>
<evidence type="ECO:0000256" key="13">
    <source>
        <dbReference type="ARBA" id="ARBA00031517"/>
    </source>
</evidence>
<evidence type="ECO:0000256" key="5">
    <source>
        <dbReference type="ARBA" id="ARBA00009870"/>
    </source>
</evidence>
<reference evidence="18" key="1">
    <citation type="journal article" date="2023" name="Plant J.">
        <title>The genome of the king protea, Protea cynaroides.</title>
        <authorList>
            <person name="Chang J."/>
            <person name="Duong T.A."/>
            <person name="Schoeman C."/>
            <person name="Ma X."/>
            <person name="Roodt D."/>
            <person name="Barker N."/>
            <person name="Li Z."/>
            <person name="Van de Peer Y."/>
            <person name="Mizrachi E."/>
        </authorList>
    </citation>
    <scope>NUCLEOTIDE SEQUENCE</scope>
    <source>
        <tissue evidence="18">Young leaves</tissue>
    </source>
</reference>
<evidence type="ECO:0000256" key="10">
    <source>
        <dbReference type="ARBA" id="ARBA00022777"/>
    </source>
</evidence>
<feature type="domain" description="Rad21/Rec8-like protein N-terminal" evidence="16">
    <location>
        <begin position="298"/>
        <end position="392"/>
    </location>
</feature>
<feature type="domain" description="Adenylate kinase active site lid" evidence="17">
    <location>
        <begin position="158"/>
        <end position="193"/>
    </location>
</feature>
<evidence type="ECO:0000313" key="19">
    <source>
        <dbReference type="Proteomes" id="UP001141806"/>
    </source>
</evidence>
<keyword evidence="7" id="KW-0808">Transferase</keyword>
<dbReference type="InterPro" id="IPR027417">
    <property type="entry name" value="P-loop_NTPase"/>
</dbReference>
<dbReference type="InterPro" id="IPR036390">
    <property type="entry name" value="WH_DNA-bd_sf"/>
</dbReference>
<evidence type="ECO:0000259" key="15">
    <source>
        <dbReference type="Pfam" id="PF04824"/>
    </source>
</evidence>
<protein>
    <recommendedName>
        <fullName evidence="6">adenylate kinase</fullName>
        <ecNumber evidence="6">2.7.4.3</ecNumber>
    </recommendedName>
    <alternativeName>
        <fullName evidence="13">ATP:AMP phosphotransferase</fullName>
    </alternativeName>
</protein>
<evidence type="ECO:0000256" key="1">
    <source>
        <dbReference type="ARBA" id="ARBA00000582"/>
    </source>
</evidence>
<dbReference type="PROSITE" id="PS00113">
    <property type="entry name" value="ADENYLATE_KINASE"/>
    <property type="match status" value="1"/>
</dbReference>
<evidence type="ECO:0000256" key="7">
    <source>
        <dbReference type="ARBA" id="ARBA00022679"/>
    </source>
</evidence>
<evidence type="ECO:0000256" key="3">
    <source>
        <dbReference type="ARBA" id="ARBA00004123"/>
    </source>
</evidence>
<feature type="domain" description="Rad21/Rec8-like protein C-terminal eukaryotic" evidence="15">
    <location>
        <begin position="862"/>
        <end position="915"/>
    </location>
</feature>
<dbReference type="InterPro" id="IPR006909">
    <property type="entry name" value="Rad21/Rec8_C_eu"/>
</dbReference>
<dbReference type="Pfam" id="PF05191">
    <property type="entry name" value="ADK_lid"/>
    <property type="match status" value="1"/>
</dbReference>
<dbReference type="InterPro" id="IPR023093">
    <property type="entry name" value="ScpA-like_C"/>
</dbReference>
<dbReference type="InterPro" id="IPR000850">
    <property type="entry name" value="Adenylat/UMP-CMP_kin"/>
</dbReference>
<keyword evidence="10" id="KW-0418">Kinase</keyword>
<dbReference type="SUPFAM" id="SSF52540">
    <property type="entry name" value="P-loop containing nucleoside triphosphate hydrolases"/>
    <property type="match status" value="1"/>
</dbReference>
<keyword evidence="11" id="KW-0159">Chromosome partition</keyword>
<dbReference type="NCBIfam" id="NF001380">
    <property type="entry name" value="PRK00279.1-2"/>
    <property type="match status" value="1"/>
</dbReference>
<keyword evidence="12" id="KW-0539">Nucleus</keyword>
<dbReference type="PANTHER" id="PTHR12585:SF73">
    <property type="entry name" value="SISTER CHROMATID COHESION 1 PROTEIN 2"/>
    <property type="match status" value="1"/>
</dbReference>
<keyword evidence="9" id="KW-0132">Cell division</keyword>
<dbReference type="Pfam" id="PF04824">
    <property type="entry name" value="Rad21_Rec8"/>
    <property type="match status" value="1"/>
</dbReference>
<evidence type="ECO:0000256" key="2">
    <source>
        <dbReference type="ARBA" id="ARBA00003053"/>
    </source>
</evidence>
<evidence type="ECO:0000256" key="14">
    <source>
        <dbReference type="ARBA" id="ARBA00064543"/>
    </source>
</evidence>
<dbReference type="GO" id="GO:0005634">
    <property type="term" value="C:nucleus"/>
    <property type="evidence" value="ECO:0007669"/>
    <property type="project" value="UniProtKB-SubCell"/>
</dbReference>
<dbReference type="FunFam" id="3.40.50.300:FF:000106">
    <property type="entry name" value="Adenylate kinase mitochondrial"/>
    <property type="match status" value="1"/>
</dbReference>
<dbReference type="GO" id="GO:0007062">
    <property type="term" value="P:sister chromatid cohesion"/>
    <property type="evidence" value="ECO:0007669"/>
    <property type="project" value="InterPro"/>
</dbReference>
<dbReference type="GO" id="GO:0003682">
    <property type="term" value="F:chromatin binding"/>
    <property type="evidence" value="ECO:0007669"/>
    <property type="project" value="TreeGrafter"/>
</dbReference>
<dbReference type="PRINTS" id="PR00094">
    <property type="entry name" value="ADENYLTKNASE"/>
</dbReference>
<keyword evidence="9" id="KW-0498">Mitosis</keyword>
<dbReference type="EC" id="2.7.4.3" evidence="6"/>
<dbReference type="Gene3D" id="1.10.10.580">
    <property type="entry name" value="Structural maintenance of chromosome 1. Chain E"/>
    <property type="match status" value="1"/>
</dbReference>
<dbReference type="InterPro" id="IPR033690">
    <property type="entry name" value="Adenylat_kinase_CS"/>
</dbReference>
<dbReference type="InterPro" id="IPR039781">
    <property type="entry name" value="Rad21/Rec8-like"/>
</dbReference>
<dbReference type="NCBIfam" id="NF001381">
    <property type="entry name" value="PRK00279.1-3"/>
    <property type="match status" value="1"/>
</dbReference>
<dbReference type="HAMAP" id="MF_00235">
    <property type="entry name" value="Adenylate_kinase_Adk"/>
    <property type="match status" value="1"/>
</dbReference>
<keyword evidence="19" id="KW-1185">Reference proteome</keyword>
<dbReference type="InterPro" id="IPR006910">
    <property type="entry name" value="Rad21_Rec8_N"/>
</dbReference>
<proteinExistence type="inferred from homology"/>
<evidence type="ECO:0000259" key="16">
    <source>
        <dbReference type="Pfam" id="PF04825"/>
    </source>
</evidence>
<dbReference type="NCBIfam" id="TIGR01351">
    <property type="entry name" value="adk"/>
    <property type="match status" value="1"/>
</dbReference>
<dbReference type="Pfam" id="PF00406">
    <property type="entry name" value="ADK"/>
    <property type="match status" value="1"/>
</dbReference>
<dbReference type="EMBL" id="JAMYWD010000009">
    <property type="protein sequence ID" value="KAJ4960639.1"/>
    <property type="molecule type" value="Genomic_DNA"/>
</dbReference>
<comment type="catalytic activity">
    <reaction evidence="1">
        <text>AMP + ATP = 2 ADP</text>
        <dbReference type="Rhea" id="RHEA:12973"/>
        <dbReference type="ChEBI" id="CHEBI:30616"/>
        <dbReference type="ChEBI" id="CHEBI:456215"/>
        <dbReference type="ChEBI" id="CHEBI:456216"/>
        <dbReference type="EC" id="2.7.4.3"/>
    </reaction>
</comment>
<dbReference type="GO" id="GO:0007059">
    <property type="term" value="P:chromosome segregation"/>
    <property type="evidence" value="ECO:0007669"/>
    <property type="project" value="UniProtKB-KW"/>
</dbReference>
<dbReference type="GO" id="GO:0004017">
    <property type="term" value="F:AMP kinase activity"/>
    <property type="evidence" value="ECO:0007669"/>
    <property type="project" value="UniProtKB-EC"/>
</dbReference>
<gene>
    <name evidence="18" type="ORF">NE237_020549</name>
</gene>
<dbReference type="SUPFAM" id="SSF46785">
    <property type="entry name" value="Winged helix' DNA-binding domain"/>
    <property type="match status" value="1"/>
</dbReference>
<dbReference type="CDD" id="cd01428">
    <property type="entry name" value="ADK"/>
    <property type="match status" value="1"/>
</dbReference>
<dbReference type="InterPro" id="IPR007862">
    <property type="entry name" value="Adenylate_kinase_lid-dom"/>
</dbReference>
<dbReference type="Proteomes" id="UP001141806">
    <property type="component" value="Unassembled WGS sequence"/>
</dbReference>
<dbReference type="GO" id="GO:1990414">
    <property type="term" value="P:replication-born double-strand break repair via sister chromatid exchange"/>
    <property type="evidence" value="ECO:0007669"/>
    <property type="project" value="TreeGrafter"/>
</dbReference>
<comment type="subunit">
    <text evidence="14">Component of the cohesin complex.</text>
</comment>
<dbReference type="AlphaFoldDB" id="A0A9Q0HBE2"/>
<keyword evidence="8" id="KW-0547">Nucleotide-binding</keyword>
<comment type="function">
    <text evidence="2">Catalyzes the reversible transfer of the terminal phosphate group between ATP and AMP. Plays an important role in cellular energy homeostasis and in adenine nucleotide metabolism.</text>
</comment>
<evidence type="ECO:0000256" key="9">
    <source>
        <dbReference type="ARBA" id="ARBA00022776"/>
    </source>
</evidence>
<evidence type="ECO:0000259" key="17">
    <source>
        <dbReference type="Pfam" id="PF05191"/>
    </source>
</evidence>
<evidence type="ECO:0000256" key="4">
    <source>
        <dbReference type="ARBA" id="ARBA00007220"/>
    </source>
</evidence>
<comment type="subcellular location">
    <subcellularLocation>
        <location evidence="3">Nucleus</location>
    </subcellularLocation>
</comment>
<accession>A0A9Q0HBE2</accession>
<evidence type="ECO:0000256" key="6">
    <source>
        <dbReference type="ARBA" id="ARBA00012955"/>
    </source>
</evidence>
<sequence>MASSAVNLEDIPSLDLMTELLRRMKCSTKPDKRVILVGPPGSGKGTQSPIIKDEYCLCHLATGDMLRAAVAAKTPLGIKAKEAMDKGQLVSDDLVVGIIDEAMKKPSCQKGFILDGFPRTVAQAEKLDEMLQKQGTKIDKVLNFAIDDSLLEERITGRWVHPSSGRTYHTKYEPPKVPGLDDVTGEPLIQRKDDTAEVLKSRLQAFHRQTEPVVDYYVKKGVVANVHAEKPPKEVTTEVQKTCSNRRKNTPPYFKFRFRSLLTQNNFLRVRKSLSSTLLRTIGAKAKTAKIGNEKGKMFYSQTLLSSKERLGTIRVAAYFHKKLKKNQVAVTDISSSVDEIMLHEVTITYRVLGYLLLGVVRIYSKKVDYLYHDCNEILVRINKFSVSRKANPQRESMSAPHVSITLPDRFELDSFDLEVPEDVSRRNIRPREEIMLEALQDEGRDHYSLNKYHTIEPSFQLDIYPSAYATFDDVPSPEICDLDRVVNMVVSQSQTPSSSEASMQMLRCSQFPQEECQNLDMLGTEVCLGMDPQFDKVDHRAEKINFSEIPQMDIEEYHGFAEGHPVAIQTPRKSGFPYLDMFSGSEEPLDLDPQFDKVDNQVERIKFLEIPLLEIKHNVFTEDHQISITPNGTQCEPNFPCASRSATTEFMDITTPAQKEQVRISRKRKHVCDDVIVLTSEVLRQSIHDSSGLLTRRRKVFHTAFDVWRAHRMSILSQDFMEPLLVGISSELKTLFYERNANPKGPAEVAVGPSHSAELAVETPCKSSEQRSVFQENSVDDVDESTPVRPVEVPNTTMTQAASVEKELSPIVREYLILDLINEDVSPHEDYNQDMDGWTVRTRSVARYLQKSFPDQKEQKDEESLSLGAVLVGRTRKESARLFYEILVLKTKGFVDVKQENPYDDVLVLTTPQMESI</sequence>